<keyword evidence="3" id="KW-0687">Ribonucleoprotein</keyword>
<comment type="similarity">
    <text evidence="1">Belongs to the eukaryotic ribosomal protein eS8 family.</text>
</comment>
<dbReference type="InterPro" id="IPR022309">
    <property type="entry name" value="Ribosomal_Se8/biogenesis_NSA2"/>
</dbReference>
<evidence type="ECO:0000313" key="5">
    <source>
        <dbReference type="EMBL" id="MBS3058771.1"/>
    </source>
</evidence>
<organism evidence="5 6">
    <name type="scientific">Candidatus Iainarchaeum sp</name>
    <dbReference type="NCBI Taxonomy" id="3101447"/>
    <lineage>
        <taxon>Archaea</taxon>
        <taxon>Candidatus Iainarchaeota</taxon>
        <taxon>Candidatus Iainarchaeia</taxon>
        <taxon>Candidatus Iainarchaeales</taxon>
        <taxon>Candidatus Iainarchaeaceae</taxon>
        <taxon>Candidatus Iainarchaeum</taxon>
    </lineage>
</organism>
<dbReference type="GO" id="GO:0006412">
    <property type="term" value="P:translation"/>
    <property type="evidence" value="ECO:0007669"/>
    <property type="project" value="InterPro"/>
</dbReference>
<protein>
    <submittedName>
        <fullName evidence="5">30S ribosomal protein S8e</fullName>
    </submittedName>
</protein>
<evidence type="ECO:0000256" key="3">
    <source>
        <dbReference type="ARBA" id="ARBA00023274"/>
    </source>
</evidence>
<dbReference type="GO" id="GO:0003735">
    <property type="term" value="F:structural constituent of ribosome"/>
    <property type="evidence" value="ECO:0007669"/>
    <property type="project" value="InterPro"/>
</dbReference>
<keyword evidence="2 5" id="KW-0689">Ribosomal protein</keyword>
<feature type="region of interest" description="Disordered" evidence="4">
    <location>
        <begin position="1"/>
        <end position="20"/>
    </location>
</feature>
<dbReference type="AlphaFoldDB" id="A0A8T4KWN0"/>
<comment type="caution">
    <text evidence="5">The sequence shown here is derived from an EMBL/GenBank/DDBJ whole genome shotgun (WGS) entry which is preliminary data.</text>
</comment>
<evidence type="ECO:0000256" key="1">
    <source>
        <dbReference type="ARBA" id="ARBA00005257"/>
    </source>
</evidence>
<sequence>MTEWHLRSKRRKTGGRRTTLRRTGKKLAWKGGIFAATKINTQKQDALLHKGVGSTKKLKLKDAMFANVLDPKAKKTQKLPIITVVENQANREYARRNIITKGALIEVKKDSETLKAKVSSRPGQDGIVNAVLIQ</sequence>
<dbReference type="GO" id="GO:0005840">
    <property type="term" value="C:ribosome"/>
    <property type="evidence" value="ECO:0007669"/>
    <property type="project" value="UniProtKB-KW"/>
</dbReference>
<reference evidence="5" key="2">
    <citation type="submission" date="2021-05" db="EMBL/GenBank/DDBJ databases">
        <title>Protein family content uncovers lineage relationships and bacterial pathway maintenance mechanisms in DPANN archaea.</title>
        <authorList>
            <person name="Castelle C.J."/>
            <person name="Meheust R."/>
            <person name="Jaffe A.L."/>
            <person name="Seitz K."/>
            <person name="Gong X."/>
            <person name="Baker B.J."/>
            <person name="Banfield J.F."/>
        </authorList>
    </citation>
    <scope>NUCLEOTIDE SEQUENCE</scope>
    <source>
        <strain evidence="5">RIFCSPLOWO2_01_FULL_43_13</strain>
    </source>
</reference>
<dbReference type="Proteomes" id="UP000680185">
    <property type="component" value="Unassembled WGS sequence"/>
</dbReference>
<dbReference type="Gene3D" id="2.40.10.310">
    <property type="match status" value="1"/>
</dbReference>
<dbReference type="GO" id="GO:1990904">
    <property type="term" value="C:ribonucleoprotein complex"/>
    <property type="evidence" value="ECO:0007669"/>
    <property type="project" value="UniProtKB-KW"/>
</dbReference>
<evidence type="ECO:0000256" key="2">
    <source>
        <dbReference type="ARBA" id="ARBA00022980"/>
    </source>
</evidence>
<gene>
    <name evidence="5" type="ORF">J4478_05220</name>
</gene>
<dbReference type="Pfam" id="PF01201">
    <property type="entry name" value="Ribosomal_S8e"/>
    <property type="match status" value="1"/>
</dbReference>
<proteinExistence type="inferred from homology"/>
<accession>A0A8T4KWN0</accession>
<feature type="compositionally biased region" description="Basic residues" evidence="4">
    <location>
        <begin position="7"/>
        <end position="20"/>
    </location>
</feature>
<name>A0A8T4KWN0_9ARCH</name>
<dbReference type="NCBIfam" id="TIGR00307">
    <property type="entry name" value="eS8"/>
    <property type="match status" value="1"/>
</dbReference>
<evidence type="ECO:0000256" key="4">
    <source>
        <dbReference type="SAM" id="MobiDB-lite"/>
    </source>
</evidence>
<evidence type="ECO:0000313" key="6">
    <source>
        <dbReference type="Proteomes" id="UP000680185"/>
    </source>
</evidence>
<dbReference type="InterPro" id="IPR001047">
    <property type="entry name" value="Ribosomal_eS8"/>
</dbReference>
<dbReference type="EMBL" id="JAGVWB010000038">
    <property type="protein sequence ID" value="MBS3058771.1"/>
    <property type="molecule type" value="Genomic_DNA"/>
</dbReference>
<reference evidence="5" key="1">
    <citation type="submission" date="2021-03" db="EMBL/GenBank/DDBJ databases">
        <authorList>
            <person name="Jaffe A."/>
        </authorList>
    </citation>
    <scope>NUCLEOTIDE SEQUENCE</scope>
    <source>
        <strain evidence="5">RIFCSPLOWO2_01_FULL_43_13</strain>
    </source>
</reference>